<keyword evidence="6" id="KW-1185">Reference proteome</keyword>
<evidence type="ECO:0000256" key="1">
    <source>
        <dbReference type="ARBA" id="ARBA00023125"/>
    </source>
</evidence>
<feature type="modified residue" description="4-aspartylphosphate" evidence="2">
    <location>
        <position position="58"/>
    </location>
</feature>
<name>A0A6L6YL23_9BURK</name>
<accession>A0A6L6YL23</accession>
<dbReference type="PROSITE" id="PS00622">
    <property type="entry name" value="HTH_LUXR_1"/>
    <property type="match status" value="1"/>
</dbReference>
<dbReference type="InterPro" id="IPR039420">
    <property type="entry name" value="WalR-like"/>
</dbReference>
<reference evidence="5 6" key="1">
    <citation type="submission" date="2019-12" db="EMBL/GenBank/DDBJ databases">
        <title>Microbes associate with the intestines of laboratory mice.</title>
        <authorList>
            <person name="Navarre W."/>
            <person name="Wong E."/>
        </authorList>
    </citation>
    <scope>NUCLEOTIDE SEQUENCE [LARGE SCALE GENOMIC DNA]</scope>
    <source>
        <strain evidence="5 6">NM82_D38</strain>
    </source>
</reference>
<protein>
    <submittedName>
        <fullName evidence="5">Response regulator</fullName>
    </submittedName>
</protein>
<dbReference type="RefSeq" id="WP_160335892.1">
    <property type="nucleotide sequence ID" value="NZ_WSRP01000032.1"/>
</dbReference>
<dbReference type="Gene3D" id="1.10.10.10">
    <property type="entry name" value="Winged helix-like DNA-binding domain superfamily/Winged helix DNA-binding domain"/>
    <property type="match status" value="1"/>
</dbReference>
<organism evidence="5 6">
    <name type="scientific">Parasutterella muris</name>
    <dbReference type="NCBI Taxonomy" id="2565572"/>
    <lineage>
        <taxon>Bacteria</taxon>
        <taxon>Pseudomonadati</taxon>
        <taxon>Pseudomonadota</taxon>
        <taxon>Betaproteobacteria</taxon>
        <taxon>Burkholderiales</taxon>
        <taxon>Sutterellaceae</taxon>
        <taxon>Parasutterella</taxon>
    </lineage>
</organism>
<gene>
    <name evidence="5" type="ORF">E5987_09710</name>
</gene>
<evidence type="ECO:0000259" key="4">
    <source>
        <dbReference type="PROSITE" id="PS50110"/>
    </source>
</evidence>
<dbReference type="SUPFAM" id="SSF52172">
    <property type="entry name" value="CheY-like"/>
    <property type="match status" value="1"/>
</dbReference>
<dbReference type="PRINTS" id="PR00038">
    <property type="entry name" value="HTHLUXR"/>
</dbReference>
<evidence type="ECO:0000259" key="3">
    <source>
        <dbReference type="PROSITE" id="PS50043"/>
    </source>
</evidence>
<dbReference type="Proteomes" id="UP000472580">
    <property type="component" value="Unassembled WGS sequence"/>
</dbReference>
<dbReference type="PANTHER" id="PTHR43214:SF44">
    <property type="entry name" value="TWO-COMPONENT RESPONSE REGULATOR"/>
    <property type="match status" value="1"/>
</dbReference>
<evidence type="ECO:0000256" key="2">
    <source>
        <dbReference type="PROSITE-ProRule" id="PRU00169"/>
    </source>
</evidence>
<dbReference type="CDD" id="cd06170">
    <property type="entry name" value="LuxR_C_like"/>
    <property type="match status" value="1"/>
</dbReference>
<dbReference type="OrthoDB" id="9800029at2"/>
<dbReference type="InterPro" id="IPR011006">
    <property type="entry name" value="CheY-like_superfamily"/>
</dbReference>
<comment type="caution">
    <text evidence="5">The sequence shown here is derived from an EMBL/GenBank/DDBJ whole genome shotgun (WGS) entry which is preliminary data.</text>
</comment>
<evidence type="ECO:0000313" key="6">
    <source>
        <dbReference type="Proteomes" id="UP000472580"/>
    </source>
</evidence>
<keyword evidence="1" id="KW-0238">DNA-binding</keyword>
<feature type="domain" description="Response regulatory" evidence="4">
    <location>
        <begin position="9"/>
        <end position="123"/>
    </location>
</feature>
<dbReference type="PROSITE" id="PS50110">
    <property type="entry name" value="RESPONSE_REGULATORY"/>
    <property type="match status" value="1"/>
</dbReference>
<proteinExistence type="predicted"/>
<dbReference type="GO" id="GO:0000160">
    <property type="term" value="P:phosphorelay signal transduction system"/>
    <property type="evidence" value="ECO:0007669"/>
    <property type="project" value="InterPro"/>
</dbReference>
<dbReference type="Pfam" id="PF00072">
    <property type="entry name" value="Response_reg"/>
    <property type="match status" value="1"/>
</dbReference>
<sequence length="207" mass="23800">METKDNQPLVRIVDDEETIRKSEEFILKIAGIDSVSYSSAEDFLSRADLERPGCIVADLRMDGMDGLEMMDEMKRRGFDLPIVFLTGHGTVEAAVFALKGGACDFLQKPVKPEILQEIVRKLIQKNIDDRRLSQYREQKKERYQELTEREKQIFELVAQDKMNKQIAMELGIAEHTVKIHRANALRKLGIRTAIEAHNFLKELSYSC</sequence>
<dbReference type="GO" id="GO:0006355">
    <property type="term" value="P:regulation of DNA-templated transcription"/>
    <property type="evidence" value="ECO:0007669"/>
    <property type="project" value="InterPro"/>
</dbReference>
<dbReference type="InterPro" id="IPR036388">
    <property type="entry name" value="WH-like_DNA-bd_sf"/>
</dbReference>
<dbReference type="InterPro" id="IPR001789">
    <property type="entry name" value="Sig_transdc_resp-reg_receiver"/>
</dbReference>
<dbReference type="GO" id="GO:0003677">
    <property type="term" value="F:DNA binding"/>
    <property type="evidence" value="ECO:0007669"/>
    <property type="project" value="UniProtKB-KW"/>
</dbReference>
<dbReference type="SMART" id="SM00421">
    <property type="entry name" value="HTH_LUXR"/>
    <property type="match status" value="1"/>
</dbReference>
<dbReference type="SMART" id="SM00448">
    <property type="entry name" value="REC"/>
    <property type="match status" value="1"/>
</dbReference>
<keyword evidence="2" id="KW-0597">Phosphoprotein</keyword>
<evidence type="ECO:0000313" key="5">
    <source>
        <dbReference type="EMBL" id="MVX57469.1"/>
    </source>
</evidence>
<dbReference type="AlphaFoldDB" id="A0A6L6YL23"/>
<dbReference type="EMBL" id="WSRP01000032">
    <property type="protein sequence ID" value="MVX57469.1"/>
    <property type="molecule type" value="Genomic_DNA"/>
</dbReference>
<feature type="domain" description="HTH luxR-type" evidence="3">
    <location>
        <begin position="139"/>
        <end position="204"/>
    </location>
</feature>
<dbReference type="InterPro" id="IPR000792">
    <property type="entry name" value="Tscrpt_reg_LuxR_C"/>
</dbReference>
<dbReference type="PROSITE" id="PS50043">
    <property type="entry name" value="HTH_LUXR_2"/>
    <property type="match status" value="1"/>
</dbReference>
<dbReference type="PANTHER" id="PTHR43214">
    <property type="entry name" value="TWO-COMPONENT RESPONSE REGULATOR"/>
    <property type="match status" value="1"/>
</dbReference>
<dbReference type="Pfam" id="PF00196">
    <property type="entry name" value="GerE"/>
    <property type="match status" value="1"/>
</dbReference>
<dbReference type="Gene3D" id="3.40.50.2300">
    <property type="match status" value="1"/>
</dbReference>